<dbReference type="CDD" id="cd00112">
    <property type="entry name" value="LDLa"/>
    <property type="match status" value="1"/>
</dbReference>
<dbReference type="FunFam" id="2.60.120.290:FF:000013">
    <property type="entry name" value="Membrane frizzled-related protein"/>
    <property type="match status" value="1"/>
</dbReference>
<dbReference type="InterPro" id="IPR002172">
    <property type="entry name" value="LDrepeatLR_classA_rpt"/>
</dbReference>
<dbReference type="PROSITE" id="PS50068">
    <property type="entry name" value="LDLRA_2"/>
    <property type="match status" value="1"/>
</dbReference>
<dbReference type="InterPro" id="IPR023415">
    <property type="entry name" value="LDLR_class-A_CS"/>
</dbReference>
<evidence type="ECO:0000256" key="4">
    <source>
        <dbReference type="PROSITE-ProRule" id="PRU00124"/>
    </source>
</evidence>
<name>A0AAJ7TZ81_PETMA</name>
<dbReference type="Pfam" id="PF00431">
    <property type="entry name" value="CUB"/>
    <property type="match status" value="2"/>
</dbReference>
<feature type="compositionally biased region" description="Basic and acidic residues" evidence="5">
    <location>
        <begin position="793"/>
        <end position="804"/>
    </location>
</feature>
<evidence type="ECO:0000313" key="9">
    <source>
        <dbReference type="RefSeq" id="XP_032826946.1"/>
    </source>
</evidence>
<comment type="caution">
    <text evidence="3">Lacks conserved residue(s) required for the propagation of feature annotation.</text>
</comment>
<proteinExistence type="predicted"/>
<organism evidence="8 9">
    <name type="scientific">Petromyzon marinus</name>
    <name type="common">Sea lamprey</name>
    <dbReference type="NCBI Taxonomy" id="7757"/>
    <lineage>
        <taxon>Eukaryota</taxon>
        <taxon>Metazoa</taxon>
        <taxon>Chordata</taxon>
        <taxon>Craniata</taxon>
        <taxon>Vertebrata</taxon>
        <taxon>Cyclostomata</taxon>
        <taxon>Hyperoartia</taxon>
        <taxon>Petromyzontiformes</taxon>
        <taxon>Petromyzontidae</taxon>
        <taxon>Petromyzon</taxon>
    </lineage>
</organism>
<dbReference type="InterPro" id="IPR036055">
    <property type="entry name" value="LDL_receptor-like_sf"/>
</dbReference>
<dbReference type="InterPro" id="IPR000859">
    <property type="entry name" value="CUB_dom"/>
</dbReference>
<sequence length="833" mass="91578">MKILSPEQAAEMRIKAAFSTARVWLPLLTLGFCGFAHKLSAPMGRLRAPPFMRSWRSFCNSDRGARYETRLSKHARKRQRTGRPSTRNYAQSAAERLRAAQCGTWLRNPNGGSFSSSNYPGNYPPDKECIYILEAPPRQRTELHFDEPYSVEPSWECKFDHLEVRDGPFSFSPLIGRFCGTERPPPITSNGRFMWIKFYSDGELESMGFRAYYTFLPDPDFSHMGSIIHPLPACEFEVSGAEGILKSAQLETESKATANEAIDCFWTIRATPNSRIYLRFLDYQMHHSNECKRNFIAVYDGSRLIDNLKAKFCSTVASDVMLQSGLGVVRMWADEGSRTMTHFSMLFTSFLDPPCDGSMFFCHSNMCINSSLVCNGVQNCVYPWDEKHCKEKRKGSLFQQMTTTNGTLIGVCSGLVVVLIVISVYVQLKQPRKKLLPQRGTSAGACGGAASGSGSTDAACLQEVLEPPLYDLFSAAKPSGGPARDGRGDGARNHGTGTLTGCRHDSVTMLHGQASSSAAGAFAETFSTTIGGGGAQAGAACERRELHRCASLTRCVHEHHCGSGRPGTLPSSSSAAVAIGGSGGGAACMARSTLSLRDLILRQDAPHMCTASGVDCGHVDRRMACSGGGGGSNSASVSGSSSSGGGVRTGGGFGVHAAHRLPGSAMQQHHHHHHHQQDLLHHQDLHHHHHQDLLSQEFLHHQDVHQHHHHHHQQQQHQQDLHQHHHQQQQHHHHQPHHHHHHHEQQQQHQQQHMALSAHSLHAFQSPGASGPAEGRGRKRIFTVKRGLPLPPHRGDPANDPREPEVDDESECECDECSCECDGPVLRSASIHF</sequence>
<feature type="region of interest" description="Disordered" evidence="5">
    <location>
        <begin position="783"/>
        <end position="808"/>
    </location>
</feature>
<dbReference type="InterPro" id="IPR035914">
    <property type="entry name" value="Sperma_CUB_dom_sf"/>
</dbReference>
<keyword evidence="2 4" id="KW-1015">Disulfide bond</keyword>
<keyword evidence="6" id="KW-0812">Transmembrane</keyword>
<dbReference type="Gene3D" id="2.60.120.290">
    <property type="entry name" value="Spermadhesin, CUB domain"/>
    <property type="match status" value="2"/>
</dbReference>
<feature type="disulfide bond" evidence="4">
    <location>
        <begin position="355"/>
        <end position="367"/>
    </location>
</feature>
<dbReference type="GO" id="GO:0014069">
    <property type="term" value="C:postsynaptic density"/>
    <property type="evidence" value="ECO:0007669"/>
    <property type="project" value="TreeGrafter"/>
</dbReference>
<evidence type="ECO:0000256" key="3">
    <source>
        <dbReference type="PROSITE-ProRule" id="PRU00059"/>
    </source>
</evidence>
<dbReference type="Gene3D" id="4.10.400.10">
    <property type="entry name" value="Low-density Lipoprotein Receptor"/>
    <property type="match status" value="1"/>
</dbReference>
<dbReference type="KEGG" id="pmrn:116952047"/>
<feature type="compositionally biased region" description="Basic residues" evidence="5">
    <location>
        <begin position="723"/>
        <end position="743"/>
    </location>
</feature>
<dbReference type="PANTHER" id="PTHR24251:SF28">
    <property type="entry name" value="NEUROPILIN AND TOLLOID-LIKE, ISOFORM B"/>
    <property type="match status" value="1"/>
</dbReference>
<keyword evidence="6" id="KW-0472">Membrane</keyword>
<dbReference type="PROSITE" id="PS01180">
    <property type="entry name" value="CUB"/>
    <property type="match status" value="2"/>
</dbReference>
<dbReference type="RefSeq" id="XP_032826946.1">
    <property type="nucleotide sequence ID" value="XM_032971055.1"/>
</dbReference>
<dbReference type="PROSITE" id="PS01209">
    <property type="entry name" value="LDLRA_1"/>
    <property type="match status" value="1"/>
</dbReference>
<dbReference type="SMART" id="SM00042">
    <property type="entry name" value="CUB"/>
    <property type="match status" value="2"/>
</dbReference>
<evidence type="ECO:0000313" key="8">
    <source>
        <dbReference type="Proteomes" id="UP001318040"/>
    </source>
</evidence>
<evidence type="ECO:0000256" key="1">
    <source>
        <dbReference type="ARBA" id="ARBA00022737"/>
    </source>
</evidence>
<feature type="transmembrane region" description="Helical" evidence="6">
    <location>
        <begin position="408"/>
        <end position="428"/>
    </location>
</feature>
<protein>
    <submittedName>
        <fullName evidence="9">Neuropilin and tolloid-like protein 1 isoform X1</fullName>
    </submittedName>
</protein>
<evidence type="ECO:0000256" key="6">
    <source>
        <dbReference type="SAM" id="Phobius"/>
    </source>
</evidence>
<gene>
    <name evidence="9" type="primary">LOC116952047</name>
</gene>
<keyword evidence="1" id="KW-0677">Repeat</keyword>
<dbReference type="SUPFAM" id="SSF57424">
    <property type="entry name" value="LDL receptor-like module"/>
    <property type="match status" value="1"/>
</dbReference>
<accession>A0AAJ7TZ81</accession>
<feature type="compositionally biased region" description="Gly residues" evidence="5">
    <location>
        <begin position="642"/>
        <end position="654"/>
    </location>
</feature>
<dbReference type="GeneID" id="116952047"/>
<dbReference type="GO" id="GO:0035255">
    <property type="term" value="F:ionotropic glutamate receptor binding"/>
    <property type="evidence" value="ECO:0007669"/>
    <property type="project" value="TreeGrafter"/>
</dbReference>
<dbReference type="SUPFAM" id="SSF49854">
    <property type="entry name" value="Spermadhesin, CUB domain"/>
    <property type="match status" value="2"/>
</dbReference>
<dbReference type="Pfam" id="PF00057">
    <property type="entry name" value="Ldl_recept_a"/>
    <property type="match status" value="1"/>
</dbReference>
<feature type="region of interest" description="Disordered" evidence="5">
    <location>
        <begin position="626"/>
        <end position="755"/>
    </location>
</feature>
<reference evidence="9" key="1">
    <citation type="submission" date="2025-08" db="UniProtKB">
        <authorList>
            <consortium name="RefSeq"/>
        </authorList>
    </citation>
    <scope>IDENTIFICATION</scope>
    <source>
        <tissue evidence="9">Sperm</tissue>
    </source>
</reference>
<feature type="domain" description="CUB" evidence="7">
    <location>
        <begin position="102"/>
        <end position="216"/>
    </location>
</feature>
<dbReference type="FunFam" id="2.60.120.290:FF:000016">
    <property type="entry name" value="neuropilin and tolloid-like protein 2"/>
    <property type="match status" value="1"/>
</dbReference>
<dbReference type="CDD" id="cd00041">
    <property type="entry name" value="CUB"/>
    <property type="match status" value="2"/>
</dbReference>
<keyword evidence="6" id="KW-1133">Transmembrane helix</keyword>
<feature type="disulfide bond" evidence="3">
    <location>
        <begin position="102"/>
        <end position="129"/>
    </location>
</feature>
<feature type="domain" description="CUB" evidence="7">
    <location>
        <begin position="234"/>
        <end position="350"/>
    </location>
</feature>
<dbReference type="PANTHER" id="PTHR24251">
    <property type="entry name" value="OVOCHYMASE-RELATED"/>
    <property type="match status" value="1"/>
</dbReference>
<dbReference type="SMART" id="SM00192">
    <property type="entry name" value="LDLa"/>
    <property type="match status" value="1"/>
</dbReference>
<feature type="disulfide bond" evidence="4">
    <location>
        <begin position="362"/>
        <end position="380"/>
    </location>
</feature>
<feature type="disulfide bond" evidence="4">
    <location>
        <begin position="374"/>
        <end position="389"/>
    </location>
</feature>
<evidence type="ECO:0000256" key="2">
    <source>
        <dbReference type="ARBA" id="ARBA00023157"/>
    </source>
</evidence>
<dbReference type="AlphaFoldDB" id="A0AAJ7TZ81"/>
<evidence type="ECO:0000256" key="5">
    <source>
        <dbReference type="SAM" id="MobiDB-lite"/>
    </source>
</evidence>
<evidence type="ECO:0000259" key="7">
    <source>
        <dbReference type="PROSITE" id="PS01180"/>
    </source>
</evidence>
<keyword evidence="8" id="KW-1185">Reference proteome</keyword>
<dbReference type="Proteomes" id="UP001318040">
    <property type="component" value="Chromosome 45"/>
</dbReference>